<dbReference type="KEGG" id="vg:14005428"/>
<evidence type="ECO:0000313" key="2">
    <source>
        <dbReference type="Proteomes" id="UP000007597"/>
    </source>
</evidence>
<dbReference type="GeneID" id="14005428"/>
<keyword evidence="2" id="KW-1185">Reference proteome</keyword>
<dbReference type="RefSeq" id="YP_007001655.1">
    <property type="nucleotide sequence ID" value="NC_019443.1"/>
</dbReference>
<proteinExistence type="predicted"/>
<accession>H8ZNE3</accession>
<dbReference type="Proteomes" id="UP000007597">
    <property type="component" value="Segment"/>
</dbReference>
<dbReference type="OrthoDB" id="27809at10239"/>
<dbReference type="EMBL" id="JN371769">
    <property type="protein sequence ID" value="AFD03004.1"/>
    <property type="molecule type" value="Genomic_DNA"/>
</dbReference>
<organism evidence="1 2">
    <name type="scientific">Synechococcus phage metaG-MbCM1</name>
    <dbReference type="NCBI Taxonomy" id="1079999"/>
    <lineage>
        <taxon>Viruses</taxon>
        <taxon>Duplodnaviria</taxon>
        <taxon>Heunggongvirae</taxon>
        <taxon>Uroviricota</taxon>
        <taxon>Caudoviricetes</taxon>
        <taxon>Pantevenvirales</taxon>
        <taxon>Kyanoviridae</taxon>
        <taxon>Galenevirus</taxon>
        <taxon>Galenevirus mbcm1</taxon>
    </lineage>
</organism>
<reference evidence="1 2" key="1">
    <citation type="submission" date="2011-07" db="EMBL/GenBank/DDBJ databases">
        <title>Viral Tagging: a high-throughput approach to explore virus-host interactions.</title>
        <authorList>
            <person name="Deng L."/>
            <person name="Sullivan M.B."/>
            <person name="Poulos B."/>
            <person name="Ignacio Espinoza J.C."/>
        </authorList>
    </citation>
    <scope>NUCLEOTIDE SEQUENCE [LARGE SCALE GENOMIC DNA]</scope>
</reference>
<name>H8ZNE3_9CAUD</name>
<sequence>MQKIINVLAIASFAVSISAVGGAVYVYTQKDAIIEDLNEKALGSLGAGISSALPNVVEGINPETTGSAIPDVKLPSMP</sequence>
<protein>
    <submittedName>
        <fullName evidence="1">Plasmid stability protein</fullName>
    </submittedName>
</protein>
<evidence type="ECO:0000313" key="1">
    <source>
        <dbReference type="EMBL" id="AFD03004.1"/>
    </source>
</evidence>